<feature type="transmembrane region" description="Helical" evidence="1">
    <location>
        <begin position="131"/>
        <end position="157"/>
    </location>
</feature>
<accession>A0ABQ5LWA1</accession>
<keyword evidence="1" id="KW-0812">Transmembrane</keyword>
<keyword evidence="3" id="KW-1185">Reference proteome</keyword>
<keyword evidence="1" id="KW-0472">Membrane</keyword>
<organism evidence="2 3">
    <name type="scientific">Sinisalibacter aestuarii</name>
    <dbReference type="NCBI Taxonomy" id="2949426"/>
    <lineage>
        <taxon>Bacteria</taxon>
        <taxon>Pseudomonadati</taxon>
        <taxon>Pseudomonadota</taxon>
        <taxon>Alphaproteobacteria</taxon>
        <taxon>Rhodobacterales</taxon>
        <taxon>Roseobacteraceae</taxon>
        <taxon>Sinisalibacter</taxon>
    </lineage>
</organism>
<sequence length="167" mass="17588">MRVMSILLFSLAGFAVLAAAVLGWQGVAIWDDSSGMGPIVTVFYLSLAVVLVMLAGAVIALGLAARFHGQRRNPMRSSAMAPGPPPDRAGKDNRAGLWLMWGAPLVALGGLALSVARTLPWATRSDWESAFTLFAVLVGALNPIIVAAVMLAVGAWLRRNARAAPKR</sequence>
<dbReference type="EMBL" id="BROH01000007">
    <property type="protein sequence ID" value="GKY88645.1"/>
    <property type="molecule type" value="Genomic_DNA"/>
</dbReference>
<dbReference type="Proteomes" id="UP001144205">
    <property type="component" value="Unassembled WGS sequence"/>
</dbReference>
<keyword evidence="1" id="KW-1133">Transmembrane helix</keyword>
<name>A0ABQ5LWA1_9RHOB</name>
<feature type="transmembrane region" description="Helical" evidence="1">
    <location>
        <begin position="98"/>
        <end position="119"/>
    </location>
</feature>
<feature type="transmembrane region" description="Helical" evidence="1">
    <location>
        <begin position="39"/>
        <end position="65"/>
    </location>
</feature>
<evidence type="ECO:0000313" key="2">
    <source>
        <dbReference type="EMBL" id="GKY88645.1"/>
    </source>
</evidence>
<gene>
    <name evidence="2" type="ORF">STA1M1_25140</name>
</gene>
<proteinExistence type="predicted"/>
<evidence type="ECO:0000313" key="3">
    <source>
        <dbReference type="Proteomes" id="UP001144205"/>
    </source>
</evidence>
<comment type="caution">
    <text evidence="2">The sequence shown here is derived from an EMBL/GenBank/DDBJ whole genome shotgun (WGS) entry which is preliminary data.</text>
</comment>
<reference evidence="2" key="1">
    <citation type="journal article" date="2023" name="Int. J. Syst. Evol. Microbiol.">
        <title>Sinisalibacter aestuarii sp. nov., isolated from estuarine sediment of the Arakawa River.</title>
        <authorList>
            <person name="Arafat S.T."/>
            <person name="Hirano S."/>
            <person name="Sato A."/>
            <person name="Takeuchi K."/>
            <person name="Yasuda T."/>
            <person name="Terahara T."/>
            <person name="Hamada M."/>
            <person name="Kobayashi T."/>
        </authorList>
    </citation>
    <scope>NUCLEOTIDE SEQUENCE</scope>
    <source>
        <strain evidence="2">B-399</strain>
    </source>
</reference>
<evidence type="ECO:0000256" key="1">
    <source>
        <dbReference type="SAM" id="Phobius"/>
    </source>
</evidence>
<protein>
    <submittedName>
        <fullName evidence="2">Uncharacterized protein</fullName>
    </submittedName>
</protein>